<dbReference type="EC" id="1.1.1.25" evidence="2 8"/>
<keyword evidence="6 8" id="KW-0057">Aromatic amino acid biosynthesis</keyword>
<dbReference type="CDD" id="cd01065">
    <property type="entry name" value="NAD_bind_Shikimate_DH"/>
    <property type="match status" value="1"/>
</dbReference>
<evidence type="ECO:0000256" key="8">
    <source>
        <dbReference type="HAMAP-Rule" id="MF_00222"/>
    </source>
</evidence>
<dbReference type="InterPro" id="IPR011342">
    <property type="entry name" value="Shikimate_DH"/>
</dbReference>
<evidence type="ECO:0000256" key="5">
    <source>
        <dbReference type="ARBA" id="ARBA00023002"/>
    </source>
</evidence>
<feature type="binding site" evidence="8">
    <location>
        <position position="227"/>
    </location>
    <ligand>
        <name>shikimate</name>
        <dbReference type="ChEBI" id="CHEBI:36208"/>
    </ligand>
</feature>
<evidence type="ECO:0000259" key="10">
    <source>
        <dbReference type="Pfam" id="PF08501"/>
    </source>
</evidence>
<evidence type="ECO:0000256" key="4">
    <source>
        <dbReference type="ARBA" id="ARBA00022857"/>
    </source>
</evidence>
<evidence type="ECO:0000259" key="9">
    <source>
        <dbReference type="Pfam" id="PF01488"/>
    </source>
</evidence>
<dbReference type="PROSITE" id="PS00630">
    <property type="entry name" value="IMP_2"/>
    <property type="match status" value="1"/>
</dbReference>
<feature type="binding site" evidence="8">
    <location>
        <position position="67"/>
    </location>
    <ligand>
        <name>shikimate</name>
        <dbReference type="ChEBI" id="CHEBI:36208"/>
    </ligand>
</feature>
<keyword evidence="3 8" id="KW-0028">Amino-acid biosynthesis</keyword>
<evidence type="ECO:0000256" key="7">
    <source>
        <dbReference type="ARBA" id="ARBA00049442"/>
    </source>
</evidence>
<organism evidence="11 12">
    <name type="scientific">Rhodocista pekingensis</name>
    <dbReference type="NCBI Taxonomy" id="201185"/>
    <lineage>
        <taxon>Bacteria</taxon>
        <taxon>Pseudomonadati</taxon>
        <taxon>Pseudomonadota</taxon>
        <taxon>Alphaproteobacteria</taxon>
        <taxon>Rhodospirillales</taxon>
        <taxon>Azospirillaceae</taxon>
        <taxon>Rhodocista</taxon>
    </lineage>
</organism>
<evidence type="ECO:0000256" key="6">
    <source>
        <dbReference type="ARBA" id="ARBA00023141"/>
    </source>
</evidence>
<comment type="caution">
    <text evidence="11">The sequence shown here is derived from an EMBL/GenBank/DDBJ whole genome shotgun (WGS) entry which is preliminary data.</text>
</comment>
<dbReference type="SUPFAM" id="SSF53223">
    <property type="entry name" value="Aminoacid dehydrogenase-like, N-terminal domain"/>
    <property type="match status" value="1"/>
</dbReference>
<dbReference type="SUPFAM" id="SSF51735">
    <property type="entry name" value="NAD(P)-binding Rossmann-fold domains"/>
    <property type="match status" value="1"/>
</dbReference>
<evidence type="ECO:0000313" key="12">
    <source>
        <dbReference type="Proteomes" id="UP001596456"/>
    </source>
</evidence>
<dbReference type="HAMAP" id="MF_00222">
    <property type="entry name" value="Shikimate_DH_AroE"/>
    <property type="match status" value="1"/>
</dbReference>
<comment type="similarity">
    <text evidence="8">Belongs to the shikimate dehydrogenase family.</text>
</comment>
<dbReference type="InterPro" id="IPR046346">
    <property type="entry name" value="Aminoacid_DH-like_N_sf"/>
</dbReference>
<dbReference type="PANTHER" id="PTHR21089">
    <property type="entry name" value="SHIKIMATE DEHYDROGENASE"/>
    <property type="match status" value="1"/>
</dbReference>
<evidence type="ECO:0000313" key="11">
    <source>
        <dbReference type="EMBL" id="MFC7332556.1"/>
    </source>
</evidence>
<comment type="caution">
    <text evidence="8">Lacks conserved residue(s) required for the propagation of feature annotation.</text>
</comment>
<keyword evidence="12" id="KW-1185">Reference proteome</keyword>
<dbReference type="PANTHER" id="PTHR21089:SF1">
    <property type="entry name" value="BIFUNCTIONAL 3-DEHYDROQUINATE DEHYDRATASE_SHIKIMATE DEHYDROGENASE, CHLOROPLASTIC"/>
    <property type="match status" value="1"/>
</dbReference>
<feature type="binding site" evidence="8">
    <location>
        <position position="255"/>
    </location>
    <ligand>
        <name>shikimate</name>
        <dbReference type="ChEBI" id="CHEBI:36208"/>
    </ligand>
</feature>
<evidence type="ECO:0000256" key="2">
    <source>
        <dbReference type="ARBA" id="ARBA00012962"/>
    </source>
</evidence>
<keyword evidence="4 8" id="KW-0521">NADP</keyword>
<dbReference type="Gene3D" id="3.40.50.720">
    <property type="entry name" value="NAD(P)-binding Rossmann-like Domain"/>
    <property type="match status" value="1"/>
</dbReference>
<dbReference type="InterPro" id="IPR006151">
    <property type="entry name" value="Shikm_DH/Glu-tRNA_Rdtase"/>
</dbReference>
<comment type="subunit">
    <text evidence="8">Homodimer.</text>
</comment>
<dbReference type="NCBIfam" id="TIGR00507">
    <property type="entry name" value="aroE"/>
    <property type="match status" value="1"/>
</dbReference>
<dbReference type="InterPro" id="IPR022893">
    <property type="entry name" value="Shikimate_DH_fam"/>
</dbReference>
<sequence length="282" mass="29656">MILSGKSRVAGVMGWPVGHSRSPRLHGFWLQQYGIDGAYVPLPVPPDRIEPAIRALPALGLAGCNVTVPHKEAAFRLVDLLDPAAKRIGAVNTIVVRPDGSLEGRNTDAFGFRENLRDGAPGWDPAAGPAVVVGAGGAARAVAVALLDSGVPELRLVNRTRARAEELAADLGPGVPVRVIPWEWRASALADAGLLVNTTTQGMAGQPALDLPLAGLPPAAVVTDIVYTPLLTPLLKQAKERGNPVVDGLGMLLHQARPGFQAWFGLAPKVTPELRRFVLEGL</sequence>
<name>A0ABW2KTL6_9PROT</name>
<feature type="binding site" evidence="8">
    <location>
        <position position="248"/>
    </location>
    <ligand>
        <name>NADP(+)</name>
        <dbReference type="ChEBI" id="CHEBI:58349"/>
    </ligand>
</feature>
<reference evidence="12" key="1">
    <citation type="journal article" date="2019" name="Int. J. Syst. Evol. Microbiol.">
        <title>The Global Catalogue of Microorganisms (GCM) 10K type strain sequencing project: providing services to taxonomists for standard genome sequencing and annotation.</title>
        <authorList>
            <consortium name="The Broad Institute Genomics Platform"/>
            <consortium name="The Broad Institute Genome Sequencing Center for Infectious Disease"/>
            <person name="Wu L."/>
            <person name="Ma J."/>
        </authorList>
    </citation>
    <scope>NUCLEOTIDE SEQUENCE [LARGE SCALE GENOMIC DNA]</scope>
    <source>
        <strain evidence="12">CGMCC 1.16275</strain>
    </source>
</reference>
<feature type="binding site" evidence="8">
    <location>
        <begin position="158"/>
        <end position="163"/>
    </location>
    <ligand>
        <name>NADP(+)</name>
        <dbReference type="ChEBI" id="CHEBI:58349"/>
    </ligand>
</feature>
<feature type="binding site" evidence="8">
    <location>
        <begin position="134"/>
        <end position="138"/>
    </location>
    <ligand>
        <name>NADP(+)</name>
        <dbReference type="ChEBI" id="CHEBI:58349"/>
    </ligand>
</feature>
<feature type="active site" description="Proton acceptor" evidence="8">
    <location>
        <position position="71"/>
    </location>
</feature>
<feature type="binding site" evidence="8">
    <location>
        <begin position="20"/>
        <end position="22"/>
    </location>
    <ligand>
        <name>shikimate</name>
        <dbReference type="ChEBI" id="CHEBI:36208"/>
    </ligand>
</feature>
<feature type="domain" description="Shikimate dehydrogenase substrate binding N-terminal" evidence="10">
    <location>
        <begin position="12"/>
        <end position="94"/>
    </location>
</feature>
<dbReference type="Proteomes" id="UP001596456">
    <property type="component" value="Unassembled WGS sequence"/>
</dbReference>
<dbReference type="InterPro" id="IPR020550">
    <property type="entry name" value="Inositol_monophosphatase_CS"/>
</dbReference>
<dbReference type="RefSeq" id="WP_377357036.1">
    <property type="nucleotide sequence ID" value="NZ_JBHTCM010000006.1"/>
</dbReference>
<dbReference type="InterPro" id="IPR036291">
    <property type="entry name" value="NAD(P)-bd_dom_sf"/>
</dbReference>
<protein>
    <recommendedName>
        <fullName evidence="2 8">Shikimate dehydrogenase (NADP(+))</fullName>
        <shortName evidence="8">SDH</shortName>
        <ecNumber evidence="2 8">1.1.1.25</ecNumber>
    </recommendedName>
</protein>
<feature type="binding site" evidence="8">
    <location>
        <position position="225"/>
    </location>
    <ligand>
        <name>NADP(+)</name>
        <dbReference type="ChEBI" id="CHEBI:58349"/>
    </ligand>
</feature>
<dbReference type="InterPro" id="IPR013708">
    <property type="entry name" value="Shikimate_DH-bd_N"/>
</dbReference>
<gene>
    <name evidence="8" type="primary">aroE</name>
    <name evidence="11" type="ORF">ACFQPS_05225</name>
</gene>
<feature type="binding site" evidence="8">
    <location>
        <position position="92"/>
    </location>
    <ligand>
        <name>shikimate</name>
        <dbReference type="ChEBI" id="CHEBI:36208"/>
    </ligand>
</feature>
<dbReference type="GO" id="GO:0004764">
    <property type="term" value="F:shikimate 3-dehydrogenase (NADP+) activity"/>
    <property type="evidence" value="ECO:0007669"/>
    <property type="project" value="UniProtKB-EC"/>
</dbReference>
<comment type="catalytic activity">
    <reaction evidence="7 8">
        <text>shikimate + NADP(+) = 3-dehydroshikimate + NADPH + H(+)</text>
        <dbReference type="Rhea" id="RHEA:17737"/>
        <dbReference type="ChEBI" id="CHEBI:15378"/>
        <dbReference type="ChEBI" id="CHEBI:16630"/>
        <dbReference type="ChEBI" id="CHEBI:36208"/>
        <dbReference type="ChEBI" id="CHEBI:57783"/>
        <dbReference type="ChEBI" id="CHEBI:58349"/>
        <dbReference type="EC" id="1.1.1.25"/>
    </reaction>
</comment>
<dbReference type="Gene3D" id="3.40.50.10860">
    <property type="entry name" value="Leucine Dehydrogenase, chain A, domain 1"/>
    <property type="match status" value="1"/>
</dbReference>
<keyword evidence="5 8" id="KW-0560">Oxidoreductase</keyword>
<dbReference type="Pfam" id="PF08501">
    <property type="entry name" value="Shikimate_dh_N"/>
    <property type="match status" value="1"/>
</dbReference>
<evidence type="ECO:0000256" key="1">
    <source>
        <dbReference type="ARBA" id="ARBA00004871"/>
    </source>
</evidence>
<dbReference type="Pfam" id="PF01488">
    <property type="entry name" value="Shikimate_DH"/>
    <property type="match status" value="1"/>
</dbReference>
<feature type="binding site" evidence="8">
    <location>
        <position position="108"/>
    </location>
    <ligand>
        <name>shikimate</name>
        <dbReference type="ChEBI" id="CHEBI:36208"/>
    </ligand>
</feature>
<dbReference type="NCBIfam" id="NF001312">
    <property type="entry name" value="PRK00258.1-4"/>
    <property type="match status" value="1"/>
</dbReference>
<accession>A0ABW2KTL6</accession>
<proteinExistence type="inferred from homology"/>
<evidence type="ECO:0000256" key="3">
    <source>
        <dbReference type="ARBA" id="ARBA00022605"/>
    </source>
</evidence>
<feature type="domain" description="Quinate/shikimate 5-dehydrogenase/glutamyl-tRNA reductase" evidence="9">
    <location>
        <begin position="130"/>
        <end position="199"/>
    </location>
</feature>
<comment type="function">
    <text evidence="8">Involved in the biosynthesis of the chorismate, which leads to the biosynthesis of aromatic amino acids. Catalyzes the reversible NADPH linked reduction of 3-dehydroshikimate (DHSA) to yield shikimate (SA).</text>
</comment>
<dbReference type="EMBL" id="JBHTCM010000006">
    <property type="protein sequence ID" value="MFC7332556.1"/>
    <property type="molecule type" value="Genomic_DNA"/>
</dbReference>
<comment type="pathway">
    <text evidence="1 8">Metabolic intermediate biosynthesis; chorismate biosynthesis; chorismate from D-erythrose 4-phosphate and phosphoenolpyruvate: step 4/7.</text>
</comment>